<sequence>MEVERISRYLFLFLVIFLIVLNLNSVVMAKNSNQYVLWEGLEPDQCGVAWLIKRFVNPEAKFKFVKKGTIVKEGISLDTPYSKIQRKHNQPAFEVAMNRFELKDPVLQRISKIIWDIEINKWDKKVTDEAAGLSAVIYGLAKVEKDYNQALSKSFIIYDALYAGLGGEKK</sequence>
<gene>
    <name evidence="2" type="ORF">C7959_11528</name>
</gene>
<evidence type="ECO:0000313" key="2">
    <source>
        <dbReference type="EMBL" id="TDX51152.1"/>
    </source>
</evidence>
<dbReference type="STRING" id="926561.GCA_000379025_02892"/>
<dbReference type="AlphaFoldDB" id="A0A4R8GY46"/>
<dbReference type="Pfam" id="PF09828">
    <property type="entry name" value="ChrB_C"/>
    <property type="match status" value="1"/>
</dbReference>
<dbReference type="InterPro" id="IPR018634">
    <property type="entry name" value="ChrB_C"/>
</dbReference>
<organism evidence="2 3">
    <name type="scientific">Orenia marismortui</name>
    <dbReference type="NCBI Taxonomy" id="46469"/>
    <lineage>
        <taxon>Bacteria</taxon>
        <taxon>Bacillati</taxon>
        <taxon>Bacillota</taxon>
        <taxon>Clostridia</taxon>
        <taxon>Halanaerobiales</taxon>
        <taxon>Halobacteroidaceae</taxon>
        <taxon>Orenia</taxon>
    </lineage>
</organism>
<evidence type="ECO:0000313" key="3">
    <source>
        <dbReference type="Proteomes" id="UP000295832"/>
    </source>
</evidence>
<evidence type="ECO:0000259" key="1">
    <source>
        <dbReference type="Pfam" id="PF09828"/>
    </source>
</evidence>
<feature type="domain" description="ChrB C-terminal" evidence="1">
    <location>
        <begin position="36"/>
        <end position="163"/>
    </location>
</feature>
<proteinExistence type="predicted"/>
<keyword evidence="3" id="KW-1185">Reference proteome</keyword>
<accession>A0A4R8GY46</accession>
<dbReference type="Proteomes" id="UP000295832">
    <property type="component" value="Unassembled WGS sequence"/>
</dbReference>
<reference evidence="2 3" key="1">
    <citation type="submission" date="2019-03" db="EMBL/GenBank/DDBJ databases">
        <title>Subsurface microbial communities from deep shales in Ohio and West Virginia, USA.</title>
        <authorList>
            <person name="Wrighton K."/>
        </authorList>
    </citation>
    <scope>NUCLEOTIDE SEQUENCE [LARGE SCALE GENOMIC DNA]</scope>
    <source>
        <strain evidence="2 3">MSL 6dP</strain>
    </source>
</reference>
<name>A0A4R8GY46_9FIRM</name>
<protein>
    <recommendedName>
        <fullName evidence="1">ChrB C-terminal domain-containing protein</fullName>
    </recommendedName>
</protein>
<comment type="caution">
    <text evidence="2">The sequence shown here is derived from an EMBL/GenBank/DDBJ whole genome shotgun (WGS) entry which is preliminary data.</text>
</comment>
<dbReference type="EMBL" id="SOEG01000015">
    <property type="protein sequence ID" value="TDX51152.1"/>
    <property type="molecule type" value="Genomic_DNA"/>
</dbReference>